<evidence type="ECO:0000313" key="2">
    <source>
        <dbReference type="EMBL" id="CAH1105591.1"/>
    </source>
</evidence>
<dbReference type="PANTHER" id="PTHR33327">
    <property type="entry name" value="ENDONUCLEASE"/>
    <property type="match status" value="1"/>
</dbReference>
<evidence type="ECO:0000313" key="3">
    <source>
        <dbReference type="Proteomes" id="UP001153636"/>
    </source>
</evidence>
<gene>
    <name evidence="2" type="ORF">PSYICH_LOCUS7748</name>
</gene>
<sequence>MTEHADVSKVTFRAPPFWPEKTALWFCQLESHFVLSCISKDETKFAYAVSQLEERYAAEVEDIITNPPEKDKYDVLKKKLIQRPILEEEKIQRLLGQEELGDLKPLQFLRHLRSLAEVVAELADKIYETTPFAQMTGLFNHNNPDNLVDKTVVKESILRPNDLQEYFKKQITKNAQEEVLPVRDVEVCYSVENKNVTRKKIVDQDLESEIETEVEEIEHEISSSSHTDEFLTLKHLVENEQEELSHEKELENPNDVKEGSSALVDYKTTKITRRYIGIFYRRR</sequence>
<dbReference type="Pfam" id="PF23055">
    <property type="entry name" value="DUF7041"/>
    <property type="match status" value="1"/>
</dbReference>
<feature type="domain" description="DUF7041" evidence="1">
    <location>
        <begin position="15"/>
        <end position="94"/>
    </location>
</feature>
<reference evidence="2" key="1">
    <citation type="submission" date="2022-01" db="EMBL/GenBank/DDBJ databases">
        <authorList>
            <person name="King R."/>
        </authorList>
    </citation>
    <scope>NUCLEOTIDE SEQUENCE</scope>
</reference>
<dbReference type="InterPro" id="IPR055469">
    <property type="entry name" value="DUF7041"/>
</dbReference>
<proteinExistence type="predicted"/>
<dbReference type="Proteomes" id="UP001153636">
    <property type="component" value="Chromosome 2"/>
</dbReference>
<name>A0A9P0GC64_9CUCU</name>
<protein>
    <recommendedName>
        <fullName evidence="1">DUF7041 domain-containing protein</fullName>
    </recommendedName>
</protein>
<keyword evidence="3" id="KW-1185">Reference proteome</keyword>
<accession>A0A9P0GC64</accession>
<evidence type="ECO:0000259" key="1">
    <source>
        <dbReference type="Pfam" id="PF23055"/>
    </source>
</evidence>
<organism evidence="2 3">
    <name type="scientific">Psylliodes chrysocephalus</name>
    <dbReference type="NCBI Taxonomy" id="3402493"/>
    <lineage>
        <taxon>Eukaryota</taxon>
        <taxon>Metazoa</taxon>
        <taxon>Ecdysozoa</taxon>
        <taxon>Arthropoda</taxon>
        <taxon>Hexapoda</taxon>
        <taxon>Insecta</taxon>
        <taxon>Pterygota</taxon>
        <taxon>Neoptera</taxon>
        <taxon>Endopterygota</taxon>
        <taxon>Coleoptera</taxon>
        <taxon>Polyphaga</taxon>
        <taxon>Cucujiformia</taxon>
        <taxon>Chrysomeloidea</taxon>
        <taxon>Chrysomelidae</taxon>
        <taxon>Galerucinae</taxon>
        <taxon>Alticini</taxon>
        <taxon>Psylliodes</taxon>
    </lineage>
</organism>
<dbReference type="AlphaFoldDB" id="A0A9P0GC64"/>
<dbReference type="OrthoDB" id="8018451at2759"/>
<dbReference type="PANTHER" id="PTHR33327:SF3">
    <property type="entry name" value="RNA-DIRECTED DNA POLYMERASE"/>
    <property type="match status" value="1"/>
</dbReference>
<dbReference type="EMBL" id="OV651814">
    <property type="protein sequence ID" value="CAH1105591.1"/>
    <property type="molecule type" value="Genomic_DNA"/>
</dbReference>